<dbReference type="RefSeq" id="WP_183595058.1">
    <property type="nucleotide sequence ID" value="NZ_JACHWR010000004.1"/>
</dbReference>
<proteinExistence type="predicted"/>
<dbReference type="Proteomes" id="UP000589626">
    <property type="component" value="Unassembled WGS sequence"/>
</dbReference>
<accession>A0A7W4W0F4</accession>
<evidence type="ECO:0000313" key="2">
    <source>
        <dbReference type="EMBL" id="MBB3045070.1"/>
    </source>
</evidence>
<protein>
    <submittedName>
        <fullName evidence="2">Uncharacterized protein</fullName>
    </submittedName>
</protein>
<name>A0A7W4W0F4_9ACTN</name>
<sequence>MMDSRRRTGARMFRLFGTPRSTSQNDPHEAKEVDEGGAKLRVRAATALLLGGRALSHA</sequence>
<comment type="caution">
    <text evidence="2">The sequence shown here is derived from an EMBL/GenBank/DDBJ whole genome shotgun (WGS) entry which is preliminary data.</text>
</comment>
<keyword evidence="3" id="KW-1185">Reference proteome</keyword>
<gene>
    <name evidence="2" type="ORF">FHU40_004923</name>
</gene>
<organism evidence="2 3">
    <name type="scientific">Nocardioides soli</name>
    <dbReference type="NCBI Taxonomy" id="1036020"/>
    <lineage>
        <taxon>Bacteria</taxon>
        <taxon>Bacillati</taxon>
        <taxon>Actinomycetota</taxon>
        <taxon>Actinomycetes</taxon>
        <taxon>Propionibacteriales</taxon>
        <taxon>Nocardioidaceae</taxon>
        <taxon>Nocardioides</taxon>
    </lineage>
</organism>
<dbReference type="EMBL" id="JACHWR010000004">
    <property type="protein sequence ID" value="MBB3045070.1"/>
    <property type="molecule type" value="Genomic_DNA"/>
</dbReference>
<evidence type="ECO:0000256" key="1">
    <source>
        <dbReference type="SAM" id="MobiDB-lite"/>
    </source>
</evidence>
<reference evidence="2 3" key="1">
    <citation type="submission" date="2020-08" db="EMBL/GenBank/DDBJ databases">
        <title>Sequencing the genomes of 1000 actinobacteria strains.</title>
        <authorList>
            <person name="Klenk H.-P."/>
        </authorList>
    </citation>
    <scope>NUCLEOTIDE SEQUENCE [LARGE SCALE GENOMIC DNA]</scope>
    <source>
        <strain evidence="2 3">DSM 105498</strain>
    </source>
</reference>
<dbReference type="AlphaFoldDB" id="A0A7W4W0F4"/>
<evidence type="ECO:0000313" key="3">
    <source>
        <dbReference type="Proteomes" id="UP000589626"/>
    </source>
</evidence>
<feature type="region of interest" description="Disordered" evidence="1">
    <location>
        <begin position="1"/>
        <end position="34"/>
    </location>
</feature>